<evidence type="ECO:0008006" key="3">
    <source>
        <dbReference type="Google" id="ProtNLM"/>
    </source>
</evidence>
<organism evidence="1 2">
    <name type="scientific">Flavobacterium nackdongense</name>
    <dbReference type="NCBI Taxonomy" id="2547394"/>
    <lineage>
        <taxon>Bacteria</taxon>
        <taxon>Pseudomonadati</taxon>
        <taxon>Bacteroidota</taxon>
        <taxon>Flavobacteriia</taxon>
        <taxon>Flavobacteriales</taxon>
        <taxon>Flavobacteriaceae</taxon>
        <taxon>Flavobacterium</taxon>
    </lineage>
</organism>
<reference evidence="2" key="1">
    <citation type="submission" date="2019-03" db="EMBL/GenBank/DDBJ databases">
        <title>Flavobacterium sp.</title>
        <authorList>
            <person name="Kim H."/>
        </authorList>
    </citation>
    <scope>NUCLEOTIDE SEQUENCE [LARGE SCALE GENOMIC DNA]</scope>
    <source>
        <strain evidence="2">GS13</strain>
    </source>
</reference>
<dbReference type="AlphaFoldDB" id="A0A4P6YEV7"/>
<dbReference type="InterPro" id="IPR015943">
    <property type="entry name" value="WD40/YVTN_repeat-like_dom_sf"/>
</dbReference>
<dbReference type="KEGG" id="fnk:E1750_11495"/>
<dbReference type="Gene3D" id="2.130.10.10">
    <property type="entry name" value="YVTN repeat-like/Quinoprotein amine dehydrogenase"/>
    <property type="match status" value="1"/>
</dbReference>
<dbReference type="OrthoDB" id="1325014at2"/>
<evidence type="ECO:0000313" key="2">
    <source>
        <dbReference type="Proteomes" id="UP000291124"/>
    </source>
</evidence>
<accession>A0A4P6YEV7</accession>
<dbReference type="RefSeq" id="WP_133276912.1">
    <property type="nucleotide sequence ID" value="NZ_CP037933.1"/>
</dbReference>
<proteinExistence type="predicted"/>
<name>A0A4P6YEV7_9FLAO</name>
<protein>
    <recommendedName>
        <fullName evidence="3">Exo-alpha-sialidase</fullName>
    </recommendedName>
</protein>
<dbReference type="Proteomes" id="UP000291124">
    <property type="component" value="Chromosome"/>
</dbReference>
<dbReference type="EMBL" id="CP037933">
    <property type="protein sequence ID" value="QBN19394.1"/>
    <property type="molecule type" value="Genomic_DNA"/>
</dbReference>
<keyword evidence="2" id="KW-1185">Reference proteome</keyword>
<evidence type="ECO:0000313" key="1">
    <source>
        <dbReference type="EMBL" id="QBN19394.1"/>
    </source>
</evidence>
<sequence>MKKYILLLTMMSAFGQDISNLKVSQQNIKNLFIWNDLLIVEKYEATSDKYYVCDTVHDKLNKLQINNYKAILRLTETKSNLCAITIADGSYWIITRNKNQKSWTKVRLFSEFNNIKEFEFVANDSLLVIITSKKIFTKRLNSAWQEISMYSIRDNSWMLDNEMPQHCLLTKNSLYLGFGCGEWGGSLWQIPISMKDEMVLSKGKEILSGGNIRALKYTSDDVLWIATGLAHMGSRESGIYKYIEGKIQKVLWSKPSLSLKEESELRAFCLNSTEEPYFVASECGVFRIINEKVEEVIDRKQRFIHSLIDYDIDSVALAIYVDKNNSIFIAQYSLGIFVYKKTKDTYQFRQITFDE</sequence>
<gene>
    <name evidence="1" type="ORF">E1750_11495</name>
</gene>